<reference evidence="5" key="1">
    <citation type="submission" date="2016-06" db="EMBL/GenBank/DDBJ databases">
        <authorList>
            <person name="Petersen J."/>
            <person name="Sayavedra L."/>
        </authorList>
    </citation>
    <scope>NUCLEOTIDE SEQUENCE [LARGE SCALE GENOMIC DNA]</scope>
    <source>
        <strain evidence="5">BazSymB</strain>
    </source>
</reference>
<proteinExistence type="predicted"/>
<dbReference type="InterPro" id="IPR003284">
    <property type="entry name" value="Sal_SpvB"/>
</dbReference>
<comment type="subcellular location">
    <subcellularLocation>
        <location evidence="1">Secreted</location>
    </subcellularLocation>
</comment>
<dbReference type="Proteomes" id="UP000198559">
    <property type="component" value="Unassembled WGS sequence"/>
</dbReference>
<dbReference type="GO" id="GO:0005737">
    <property type="term" value="C:cytoplasm"/>
    <property type="evidence" value="ECO:0007669"/>
    <property type="project" value="InterPro"/>
</dbReference>
<dbReference type="GO" id="GO:0005576">
    <property type="term" value="C:extracellular region"/>
    <property type="evidence" value="ECO:0007669"/>
    <property type="project" value="UniProtKB-SubCell"/>
</dbReference>
<keyword evidence="2" id="KW-0964">Secreted</keyword>
<dbReference type="EMBL" id="CVUD02000093">
    <property type="protein sequence ID" value="SEH67860.1"/>
    <property type="molecule type" value="Genomic_DNA"/>
</dbReference>
<evidence type="ECO:0000256" key="3">
    <source>
        <dbReference type="ARBA" id="ARBA00023026"/>
    </source>
</evidence>
<accession>A0A1H6K8S3</accession>
<dbReference type="Pfam" id="PF03534">
    <property type="entry name" value="SpvB"/>
    <property type="match status" value="1"/>
</dbReference>
<protein>
    <submittedName>
        <fullName evidence="4">Insecticidal toxin complex protein</fullName>
    </submittedName>
</protein>
<sequence length="280" mass="30985">MKSITMPKLSIPKSGGSFSARTGSYEVGNQGEGSFGVPLGIPNARGVKPSLHLSYNSGSGMEVFGLGFNLTLPHITRNLDYGVPNYDNDDTFTASELGELLEIKRETVGKTLVVSYMPSIESGFSKIKQLLATDHSSYWEITNHTGTVHIYGKDDNDKIIDPNAKQRILQWNISSSRDVKGNNILYHYKREDSVGVDKTLPSEKNRVVGANVYPASIEYGNWRETSTKEDSYTYKVVFDYGEYDLSHPESAPKKWTLDPILFLIIQLALEGAVTACVKTS</sequence>
<dbReference type="AlphaFoldDB" id="A0A1H6K8S3"/>
<organism evidence="4 5">
    <name type="scientific">Bathymodiolus azoricus thioautotrophic gill symbiont</name>
    <dbReference type="NCBI Taxonomy" id="235205"/>
    <lineage>
        <taxon>Bacteria</taxon>
        <taxon>Pseudomonadati</taxon>
        <taxon>Pseudomonadota</taxon>
        <taxon>Gammaproteobacteria</taxon>
        <taxon>sulfur-oxidizing symbionts</taxon>
    </lineage>
</organism>
<evidence type="ECO:0000313" key="4">
    <source>
        <dbReference type="EMBL" id="SEH67860.1"/>
    </source>
</evidence>
<keyword evidence="3" id="KW-0843">Virulence</keyword>
<evidence type="ECO:0000256" key="2">
    <source>
        <dbReference type="ARBA" id="ARBA00022525"/>
    </source>
</evidence>
<evidence type="ECO:0000313" key="5">
    <source>
        <dbReference type="Proteomes" id="UP000198559"/>
    </source>
</evidence>
<dbReference type="STRING" id="235205.BAZSYMB_SCAFFOLD00033_2"/>
<evidence type="ECO:0000256" key="1">
    <source>
        <dbReference type="ARBA" id="ARBA00004613"/>
    </source>
</evidence>
<gene>
    <name evidence="4" type="ORF">BAZSYMB_SCAFFOLD00033_2</name>
</gene>
<name>A0A1H6K8S3_9GAMM</name>